<dbReference type="InterPro" id="IPR031009">
    <property type="entry name" value="Tcm_partner"/>
</dbReference>
<accession>A0A484HMG8</accession>
<dbReference type="EMBL" id="CAACVI010000052">
    <property type="protein sequence ID" value="VEN75420.1"/>
    <property type="molecule type" value="Genomic_DNA"/>
</dbReference>
<gene>
    <name evidence="2" type="ORF">EPICR_90015</name>
</gene>
<dbReference type="InterPro" id="IPR054339">
    <property type="entry name" value="GMT_wHTH"/>
</dbReference>
<name>A0A484HMG8_9BACT</name>
<sequence>MTRAFHGAPFDEATLLKLDIFRGYIRSWLPVFLSKRSYPNVNIFDFFAGPGRDINGQSGYPLVIIDEVSRYFLDESFQKAPQASVTLYFNDSESENIQQLKNNVEDILKDRDPGYNIRFENDDFETAFFKELPFLKRSDTANLVILDQFGLKQINDRIFDKLISCSATDILFFISSSYIKRFITEGSIRKYFPFSEDEIKEISPKDIHRYICREFYRKRIPKSLDYFLSPFSIQKDHSANIYGLIFGSGKLLGLQKFLEVCWNKDQVTGEANYNIDNDSIRTGQLSLFPEDNVIKKQDRFEKDMVRYIKEKKPTNKDLYRFCLENGFLPRHVTEILRELQQSSHLEVKDPVSNDDVRKGAFYISWENYKKPYPRARFSWMEADK</sequence>
<evidence type="ECO:0000259" key="1">
    <source>
        <dbReference type="Pfam" id="PF22560"/>
    </source>
</evidence>
<evidence type="ECO:0000313" key="2">
    <source>
        <dbReference type="EMBL" id="VEN75420.1"/>
    </source>
</evidence>
<dbReference type="AlphaFoldDB" id="A0A484HMG8"/>
<dbReference type="NCBIfam" id="TIGR04474">
    <property type="entry name" value="tcm_partner"/>
    <property type="match status" value="1"/>
</dbReference>
<protein>
    <recommendedName>
        <fullName evidence="1">GMT-like wHTH domain-containing protein</fullName>
    </recommendedName>
</protein>
<dbReference type="Pfam" id="PF22560">
    <property type="entry name" value="GMT-wHTH"/>
    <property type="match status" value="1"/>
</dbReference>
<organism evidence="2">
    <name type="scientific">uncultured Desulfobacteraceae bacterium</name>
    <dbReference type="NCBI Taxonomy" id="218296"/>
    <lineage>
        <taxon>Bacteria</taxon>
        <taxon>Pseudomonadati</taxon>
        <taxon>Thermodesulfobacteriota</taxon>
        <taxon>Desulfobacteria</taxon>
        <taxon>Desulfobacterales</taxon>
        <taxon>Desulfobacteraceae</taxon>
        <taxon>environmental samples</taxon>
    </lineage>
</organism>
<feature type="domain" description="GMT-like wHTH" evidence="1">
    <location>
        <begin position="275"/>
        <end position="350"/>
    </location>
</feature>
<proteinExistence type="predicted"/>
<reference evidence="2" key="1">
    <citation type="submission" date="2019-01" db="EMBL/GenBank/DDBJ databases">
        <authorList>
            <consortium name="Genoscope - CEA"/>
            <person name="William W."/>
        </authorList>
    </citation>
    <scope>NUCLEOTIDE SEQUENCE</scope>
    <source>
        <strain evidence="2">CR-1</strain>
    </source>
</reference>